<evidence type="ECO:0000313" key="2">
    <source>
        <dbReference type="EMBL" id="RIB19918.1"/>
    </source>
</evidence>
<dbReference type="Proteomes" id="UP000266673">
    <property type="component" value="Unassembled WGS sequence"/>
</dbReference>
<reference evidence="2 3" key="1">
    <citation type="submission" date="2018-06" db="EMBL/GenBank/DDBJ databases">
        <title>Comparative genomics reveals the genomic features of Rhizophagus irregularis, R. cerebriforme, R. diaphanum and Gigaspora rosea, and their symbiotic lifestyle signature.</title>
        <authorList>
            <person name="Morin E."/>
            <person name="San Clemente H."/>
            <person name="Chen E.C.H."/>
            <person name="De La Providencia I."/>
            <person name="Hainaut M."/>
            <person name="Kuo A."/>
            <person name="Kohler A."/>
            <person name="Murat C."/>
            <person name="Tang N."/>
            <person name="Roy S."/>
            <person name="Loubradou J."/>
            <person name="Henrissat B."/>
            <person name="Grigoriev I.V."/>
            <person name="Corradi N."/>
            <person name="Roux C."/>
            <person name="Martin F.M."/>
        </authorList>
    </citation>
    <scope>NUCLEOTIDE SEQUENCE [LARGE SCALE GENOMIC DNA]</scope>
    <source>
        <strain evidence="2 3">DAOM 194757</strain>
    </source>
</reference>
<keyword evidence="3" id="KW-1185">Reference proteome</keyword>
<evidence type="ECO:0000256" key="1">
    <source>
        <dbReference type="SAM" id="MobiDB-lite"/>
    </source>
</evidence>
<comment type="caution">
    <text evidence="2">The sequence shown here is derived from an EMBL/GenBank/DDBJ whole genome shotgun (WGS) entry which is preliminary data.</text>
</comment>
<dbReference type="EMBL" id="QKWP01000445">
    <property type="protein sequence ID" value="RIB19918.1"/>
    <property type="molecule type" value="Genomic_DNA"/>
</dbReference>
<name>A0A397VDS0_9GLOM</name>
<feature type="compositionally biased region" description="Basic and acidic residues" evidence="1">
    <location>
        <begin position="304"/>
        <end position="313"/>
    </location>
</feature>
<dbReference type="OrthoDB" id="10525098at2759"/>
<proteinExistence type="predicted"/>
<sequence>MYSNCVTNFWDTHIKEIESKTNVHEKPALALEISNSSNNCDVNDQTNGYESIDELSDDTVSDDNFDSCRVHDFKNADLNTDSIEPETYKIINFEELSKNKMMTPILRKRKLEVVTIDISIHPLIEPYSKLIFSLQEHHLEEDSQRGRHLIEMLKWSVVDRDIFIEVGWKCDRMDKISIPRIKFNLVAAVLQDYSDQRLHSSAMALKALKDKRKLGNSTLGCYKDNIVAVAEATHEFNRILSSLHDPSEDEVNQVRLHIGLVNAATIHLSVLEPIYNEEQQSLTYVRHENEFSFNLQTQNPEYEDATKDAESPRDWLTPSFKDDDNISEISAQDLGEVEYPIKDNGFDIYDTSNQYSAEEAEEFADLTVPDF</sequence>
<organism evidence="2 3">
    <name type="scientific">Gigaspora rosea</name>
    <dbReference type="NCBI Taxonomy" id="44941"/>
    <lineage>
        <taxon>Eukaryota</taxon>
        <taxon>Fungi</taxon>
        <taxon>Fungi incertae sedis</taxon>
        <taxon>Mucoromycota</taxon>
        <taxon>Glomeromycotina</taxon>
        <taxon>Glomeromycetes</taxon>
        <taxon>Diversisporales</taxon>
        <taxon>Gigasporaceae</taxon>
        <taxon>Gigaspora</taxon>
    </lineage>
</organism>
<evidence type="ECO:0000313" key="3">
    <source>
        <dbReference type="Proteomes" id="UP000266673"/>
    </source>
</evidence>
<gene>
    <name evidence="2" type="ORF">C2G38_2035674</name>
</gene>
<protein>
    <submittedName>
        <fullName evidence="2">Uncharacterized protein</fullName>
    </submittedName>
</protein>
<accession>A0A397VDS0</accession>
<dbReference type="AlphaFoldDB" id="A0A397VDS0"/>
<feature type="region of interest" description="Disordered" evidence="1">
    <location>
        <begin position="303"/>
        <end position="323"/>
    </location>
</feature>